<gene>
    <name evidence="2" type="ORF">A2319_02605</name>
</gene>
<dbReference type="Proteomes" id="UP000176420">
    <property type="component" value="Unassembled WGS sequence"/>
</dbReference>
<feature type="transmembrane region" description="Helical" evidence="1">
    <location>
        <begin position="9"/>
        <end position="30"/>
    </location>
</feature>
<evidence type="ECO:0000256" key="1">
    <source>
        <dbReference type="SAM" id="Phobius"/>
    </source>
</evidence>
<organism evidence="2 3">
    <name type="scientific">Candidatus Kerfeldbacteria bacterium RIFOXYB2_FULL_38_14</name>
    <dbReference type="NCBI Taxonomy" id="1798547"/>
    <lineage>
        <taxon>Bacteria</taxon>
        <taxon>Candidatus Kerfeldiibacteriota</taxon>
    </lineage>
</organism>
<accession>A0A1G2B8Z2</accession>
<name>A0A1G2B8Z2_9BACT</name>
<keyword evidence="1" id="KW-0472">Membrane</keyword>
<sequence length="167" mass="17859">MMQKKKKIIVLIAIIGGVILIGGGVVWGFIYQRMQQAGSIAAIGDGVSAPSRAAEINGPIVSIVGNELVVNNIIGGPSEEEKKELQKKMLTASAEEKQAFKESMLAKMQKEPVTIIIPVGITITKDELSTGNPVPTSFSDLQPNKTVSIWLTTDKKVEAVMLRGTSL</sequence>
<reference evidence="2 3" key="1">
    <citation type="journal article" date="2016" name="Nat. Commun.">
        <title>Thousands of microbial genomes shed light on interconnected biogeochemical processes in an aquifer system.</title>
        <authorList>
            <person name="Anantharaman K."/>
            <person name="Brown C.T."/>
            <person name="Hug L.A."/>
            <person name="Sharon I."/>
            <person name="Castelle C.J."/>
            <person name="Probst A.J."/>
            <person name="Thomas B.C."/>
            <person name="Singh A."/>
            <person name="Wilkins M.J."/>
            <person name="Karaoz U."/>
            <person name="Brodie E.L."/>
            <person name="Williams K.H."/>
            <person name="Hubbard S.S."/>
            <person name="Banfield J.F."/>
        </authorList>
    </citation>
    <scope>NUCLEOTIDE SEQUENCE [LARGE SCALE GENOMIC DNA]</scope>
</reference>
<dbReference type="AlphaFoldDB" id="A0A1G2B8Z2"/>
<keyword evidence="1" id="KW-1133">Transmembrane helix</keyword>
<evidence type="ECO:0000313" key="2">
    <source>
        <dbReference type="EMBL" id="OGY85631.1"/>
    </source>
</evidence>
<proteinExistence type="predicted"/>
<comment type="caution">
    <text evidence="2">The sequence shown here is derived from an EMBL/GenBank/DDBJ whole genome shotgun (WGS) entry which is preliminary data.</text>
</comment>
<evidence type="ECO:0000313" key="3">
    <source>
        <dbReference type="Proteomes" id="UP000176420"/>
    </source>
</evidence>
<protein>
    <submittedName>
        <fullName evidence="2">Uncharacterized protein</fullName>
    </submittedName>
</protein>
<keyword evidence="1" id="KW-0812">Transmembrane</keyword>
<dbReference type="EMBL" id="MHKI01000030">
    <property type="protein sequence ID" value="OGY85631.1"/>
    <property type="molecule type" value="Genomic_DNA"/>
</dbReference>